<dbReference type="GO" id="GO:0009055">
    <property type="term" value="F:electron transfer activity"/>
    <property type="evidence" value="ECO:0007669"/>
    <property type="project" value="TreeGrafter"/>
</dbReference>
<sequence>MTEDFEHEEIIHETDVLILGSGAAGCGAAMAAAEQGMRTMMVDRGLLESSGSLGGGNDHFLAVMHTDEKTDSENAIVRTFCSDASGYRPSHIREWVSIMPRMIHLLEKLGIELIRNPDGTYYRTTGFGHPGAWFINIKNGQFIKRRLGRHIRQMGVDVVDHVMITRLISDGDRVTGAMGFHVLDGSFHIFRARAVVLAFGYSTGRVSTNSTGNPYNIQHYPYNTGSQYVLPYQAGAAVLGLDVRQAASLCPKSFGCPGMNGIAGSGSKAINAHGEKYMHKYHPMEEQGPRHLLSMGTHIELTEGSGPPFYMDMRHLEPSLRRHLQYNLMPGDKSTWLEYCAQRGVDFEHHPMEVEISDLDFSGLVQADDEFSSTMPGLFVGSMFGFFSGAICCGFAAGRHAAHYAAQHAGEPFPAGDDQKLREEKARVFRPLHRENGLYFRKFEDAIRQVMSYYMGFVRNEEGIRLAVRRLEYIEEHAASIRAGNLHELTSANESLHLLQACLLNTKATLERKESGRSAYRRSDYPEQDSWYDDKILVTRQKNGRPEFSWLTWNPDLPAI</sequence>
<feature type="domain" description="Fumarate reductase/succinate dehydrogenase flavoprotein-like C-terminal" evidence="6">
    <location>
        <begin position="446"/>
        <end position="549"/>
    </location>
</feature>
<dbReference type="Gene3D" id="3.50.50.60">
    <property type="entry name" value="FAD/NAD(P)-binding domain"/>
    <property type="match status" value="2"/>
</dbReference>
<dbReference type="GO" id="GO:0009061">
    <property type="term" value="P:anaerobic respiration"/>
    <property type="evidence" value="ECO:0007669"/>
    <property type="project" value="TreeGrafter"/>
</dbReference>
<dbReference type="AlphaFoldDB" id="A0A921AYX0"/>
<evidence type="ECO:0000256" key="1">
    <source>
        <dbReference type="ARBA" id="ARBA00001974"/>
    </source>
</evidence>
<dbReference type="InterPro" id="IPR003953">
    <property type="entry name" value="FAD-dep_OxRdtase_2_FAD-bd"/>
</dbReference>
<evidence type="ECO:0000259" key="5">
    <source>
        <dbReference type="Pfam" id="PF00890"/>
    </source>
</evidence>
<evidence type="ECO:0000256" key="3">
    <source>
        <dbReference type="ARBA" id="ARBA00023002"/>
    </source>
</evidence>
<dbReference type="SUPFAM" id="SSF51905">
    <property type="entry name" value="FAD/NAD(P)-binding domain"/>
    <property type="match status" value="1"/>
</dbReference>
<organism evidence="7 8">
    <name type="scientific">Mailhella massiliensis</name>
    <dbReference type="NCBI Taxonomy" id="1903261"/>
    <lineage>
        <taxon>Bacteria</taxon>
        <taxon>Pseudomonadati</taxon>
        <taxon>Thermodesulfobacteriota</taxon>
        <taxon>Desulfovibrionia</taxon>
        <taxon>Desulfovibrionales</taxon>
        <taxon>Desulfovibrionaceae</taxon>
        <taxon>Mailhella</taxon>
    </lineage>
</organism>
<dbReference type="InterPro" id="IPR036188">
    <property type="entry name" value="FAD/NAD-bd_sf"/>
</dbReference>
<dbReference type="Proteomes" id="UP000698963">
    <property type="component" value="Unassembled WGS sequence"/>
</dbReference>
<dbReference type="GO" id="GO:0005886">
    <property type="term" value="C:plasma membrane"/>
    <property type="evidence" value="ECO:0007669"/>
    <property type="project" value="TreeGrafter"/>
</dbReference>
<accession>A0A921AYX0</accession>
<dbReference type="GO" id="GO:0050660">
    <property type="term" value="F:flavin adenine dinucleotide binding"/>
    <property type="evidence" value="ECO:0007669"/>
    <property type="project" value="TreeGrafter"/>
</dbReference>
<feature type="domain" description="FAD-dependent oxidoreductase 2 FAD-binding" evidence="5">
    <location>
        <begin position="15"/>
        <end position="323"/>
    </location>
</feature>
<gene>
    <name evidence="7" type="ORF">K8W16_11825</name>
</gene>
<feature type="active site" description="Proton acceptor" evidence="4">
    <location>
        <position position="290"/>
    </location>
</feature>
<dbReference type="Pfam" id="PF02910">
    <property type="entry name" value="Succ_DH_flav_C"/>
    <property type="match status" value="1"/>
</dbReference>
<comment type="cofactor">
    <cofactor evidence="1">
        <name>FAD</name>
        <dbReference type="ChEBI" id="CHEBI:57692"/>
    </cofactor>
</comment>
<dbReference type="PANTHER" id="PTHR11632">
    <property type="entry name" value="SUCCINATE DEHYDROGENASE 2 FLAVOPROTEIN SUBUNIT"/>
    <property type="match status" value="1"/>
</dbReference>
<evidence type="ECO:0000256" key="4">
    <source>
        <dbReference type="PIRSR" id="PIRSR000171-1"/>
    </source>
</evidence>
<evidence type="ECO:0000256" key="2">
    <source>
        <dbReference type="ARBA" id="ARBA00022630"/>
    </source>
</evidence>
<dbReference type="PANTHER" id="PTHR11632:SF73">
    <property type="entry name" value="BLR3196 PROTEIN"/>
    <property type="match status" value="1"/>
</dbReference>
<keyword evidence="3" id="KW-0560">Oxidoreductase</keyword>
<name>A0A921AYX0_9BACT</name>
<reference evidence="7" key="1">
    <citation type="journal article" date="2021" name="PeerJ">
        <title>Extensive microbial diversity within the chicken gut microbiome revealed by metagenomics and culture.</title>
        <authorList>
            <person name="Gilroy R."/>
            <person name="Ravi A."/>
            <person name="Getino M."/>
            <person name="Pursley I."/>
            <person name="Horton D.L."/>
            <person name="Alikhan N.F."/>
            <person name="Baker D."/>
            <person name="Gharbi K."/>
            <person name="Hall N."/>
            <person name="Watson M."/>
            <person name="Adriaenssens E.M."/>
            <person name="Foster-Nyarko E."/>
            <person name="Jarju S."/>
            <person name="Secka A."/>
            <person name="Antonio M."/>
            <person name="Oren A."/>
            <person name="Chaudhuri R.R."/>
            <person name="La Ragione R."/>
            <person name="Hildebrand F."/>
            <person name="Pallen M.J."/>
        </authorList>
    </citation>
    <scope>NUCLEOTIDE SEQUENCE</scope>
    <source>
        <strain evidence="7">ChiGjej2B2-19336</strain>
    </source>
</reference>
<dbReference type="SUPFAM" id="SSF46977">
    <property type="entry name" value="Succinate dehydrogenase/fumarate reductase flavoprotein C-terminal domain"/>
    <property type="match status" value="1"/>
</dbReference>
<evidence type="ECO:0000313" key="8">
    <source>
        <dbReference type="Proteomes" id="UP000698963"/>
    </source>
</evidence>
<proteinExistence type="predicted"/>
<comment type="caution">
    <text evidence="7">The sequence shown here is derived from an EMBL/GenBank/DDBJ whole genome shotgun (WGS) entry which is preliminary data.</text>
</comment>
<dbReference type="InterPro" id="IPR037099">
    <property type="entry name" value="Fum_R/Succ_DH_flav-like_C_sf"/>
</dbReference>
<keyword evidence="2" id="KW-0285">Flavoprotein</keyword>
<dbReference type="Pfam" id="PF00890">
    <property type="entry name" value="FAD_binding_2"/>
    <property type="match status" value="1"/>
</dbReference>
<evidence type="ECO:0000259" key="6">
    <source>
        <dbReference type="Pfam" id="PF02910"/>
    </source>
</evidence>
<dbReference type="InterPro" id="IPR027477">
    <property type="entry name" value="Succ_DH/fumarate_Rdtase_cat_sf"/>
</dbReference>
<dbReference type="SUPFAM" id="SSF56425">
    <property type="entry name" value="Succinate dehydrogenase/fumarate reductase flavoprotein, catalytic domain"/>
    <property type="match status" value="1"/>
</dbReference>
<evidence type="ECO:0000313" key="7">
    <source>
        <dbReference type="EMBL" id="HJD98317.1"/>
    </source>
</evidence>
<dbReference type="RefSeq" id="WP_304124093.1">
    <property type="nucleotide sequence ID" value="NZ_DYZA01000242.1"/>
</dbReference>
<reference evidence="7" key="2">
    <citation type="submission" date="2021-09" db="EMBL/GenBank/DDBJ databases">
        <authorList>
            <person name="Gilroy R."/>
        </authorList>
    </citation>
    <scope>NUCLEOTIDE SEQUENCE</scope>
    <source>
        <strain evidence="7">ChiGjej2B2-19336</strain>
    </source>
</reference>
<dbReference type="PIRSF" id="PIRSF000171">
    <property type="entry name" value="SDHA_APRA_LASPO"/>
    <property type="match status" value="1"/>
</dbReference>
<protein>
    <submittedName>
        <fullName evidence="7">FAD-binding protein</fullName>
    </submittedName>
</protein>
<dbReference type="GO" id="GO:0000104">
    <property type="term" value="F:succinate dehydrogenase activity"/>
    <property type="evidence" value="ECO:0007669"/>
    <property type="project" value="TreeGrafter"/>
</dbReference>
<dbReference type="EMBL" id="DYZA01000242">
    <property type="protein sequence ID" value="HJD98317.1"/>
    <property type="molecule type" value="Genomic_DNA"/>
</dbReference>
<dbReference type="InterPro" id="IPR015939">
    <property type="entry name" value="Fum_Rdtase/Succ_DH_flav-like_C"/>
</dbReference>
<dbReference type="InterPro" id="IPR030664">
    <property type="entry name" value="SdhA/FrdA/AprA"/>
</dbReference>